<comment type="caution">
    <text evidence="1">The sequence shown here is derived from an EMBL/GenBank/DDBJ whole genome shotgun (WGS) entry which is preliminary data.</text>
</comment>
<evidence type="ECO:0000313" key="1">
    <source>
        <dbReference type="EMBL" id="CAE8584703.1"/>
    </source>
</evidence>
<name>A0A813D9W0_POLGL</name>
<organism evidence="1 2">
    <name type="scientific">Polarella glacialis</name>
    <name type="common">Dinoflagellate</name>
    <dbReference type="NCBI Taxonomy" id="89957"/>
    <lineage>
        <taxon>Eukaryota</taxon>
        <taxon>Sar</taxon>
        <taxon>Alveolata</taxon>
        <taxon>Dinophyceae</taxon>
        <taxon>Suessiales</taxon>
        <taxon>Suessiaceae</taxon>
        <taxon>Polarella</taxon>
    </lineage>
</organism>
<accession>A0A813D9W0</accession>
<protein>
    <submittedName>
        <fullName evidence="1">Uncharacterized protein</fullName>
    </submittedName>
</protein>
<dbReference type="EMBL" id="CAJNNV010001287">
    <property type="protein sequence ID" value="CAE8584703.1"/>
    <property type="molecule type" value="Genomic_DNA"/>
</dbReference>
<dbReference type="Proteomes" id="UP000654075">
    <property type="component" value="Unassembled WGS sequence"/>
</dbReference>
<keyword evidence="2" id="KW-1185">Reference proteome</keyword>
<gene>
    <name evidence="1" type="ORF">PGLA1383_LOCUS3631</name>
</gene>
<reference evidence="1" key="1">
    <citation type="submission" date="2021-02" db="EMBL/GenBank/DDBJ databases">
        <authorList>
            <person name="Dougan E. K."/>
            <person name="Rhodes N."/>
            <person name="Thang M."/>
            <person name="Chan C."/>
        </authorList>
    </citation>
    <scope>NUCLEOTIDE SEQUENCE</scope>
</reference>
<sequence length="207" mass="22703">MRSLEKAEVSVVASIHPWRRQPGDALQSVTETLKLPSMKAKEESPRRPEDAQLWAAVDAKLLQEAPEEALRIADTALIRAREAGDKRGQATALYLSIHAKAIQEDREVIDNLPSLLREVAALYREVGDLTEEESILKDIMGYQLGRGAKNEVSKMEAEIRDLFAAKKQEVPAALLRIAAVHYASGGAERARLLAEEAVEAAATLGDQ</sequence>
<proteinExistence type="predicted"/>
<dbReference type="AlphaFoldDB" id="A0A813D9W0"/>
<evidence type="ECO:0000313" key="2">
    <source>
        <dbReference type="Proteomes" id="UP000654075"/>
    </source>
</evidence>
<dbReference type="OrthoDB" id="435373at2759"/>
<feature type="non-terminal residue" evidence="1">
    <location>
        <position position="1"/>
    </location>
</feature>